<organism evidence="1 2">
    <name type="scientific">Sporomusa acidovorans (strain ATCC 49682 / DSM 3132 / Mol)</name>
    <dbReference type="NCBI Taxonomy" id="1123286"/>
    <lineage>
        <taxon>Bacteria</taxon>
        <taxon>Bacillati</taxon>
        <taxon>Bacillota</taxon>
        <taxon>Negativicutes</taxon>
        <taxon>Selenomonadales</taxon>
        <taxon>Sporomusaceae</taxon>
        <taxon>Sporomusa</taxon>
    </lineage>
</organism>
<dbReference type="RefSeq" id="WP_093794209.1">
    <property type="nucleotide sequence ID" value="NZ_CP155571.1"/>
</dbReference>
<keyword evidence="2" id="KW-1185">Reference proteome</keyword>
<gene>
    <name evidence="1" type="ORF">SPACI_006000</name>
</gene>
<reference evidence="1" key="1">
    <citation type="submission" date="2024-05" db="EMBL/GenBank/DDBJ databases">
        <title>Isolation and characterization of Sporomusa carbonis sp. nov., a carboxydotrophic hydrogenogen in the genus of Sporomusa isolated from a charcoal burning pile.</title>
        <authorList>
            <person name="Boeer T."/>
            <person name="Rosenbaum F."/>
            <person name="Eysell L."/>
            <person name="Mueller V."/>
            <person name="Daniel R."/>
            <person name="Poehlein A."/>
        </authorList>
    </citation>
    <scope>NUCLEOTIDE SEQUENCE [LARGE SCALE GENOMIC DNA]</scope>
    <source>
        <strain evidence="1">DSM 3132</strain>
    </source>
</reference>
<sequence length="67" mass="7977">MSKLYFEKLGVYCFEEMTEEEICDHIWELCDASRPSPQGITEKELMQEIDLLCNYMKKRHNSERIGS</sequence>
<protein>
    <submittedName>
        <fullName evidence="1">Uncharacterized protein</fullName>
    </submittedName>
</protein>
<dbReference type="Proteomes" id="UP000216052">
    <property type="component" value="Chromosome"/>
</dbReference>
<accession>A0ABZ3IY32</accession>
<dbReference type="EMBL" id="CP155571">
    <property type="protein sequence ID" value="XFO70601.1"/>
    <property type="molecule type" value="Genomic_DNA"/>
</dbReference>
<evidence type="ECO:0000313" key="2">
    <source>
        <dbReference type="Proteomes" id="UP000216052"/>
    </source>
</evidence>
<name>A0ABZ3IY32_SPOA4</name>
<proteinExistence type="predicted"/>
<evidence type="ECO:0000313" key="1">
    <source>
        <dbReference type="EMBL" id="XFO70601.1"/>
    </source>
</evidence>